<proteinExistence type="predicted"/>
<organism evidence="4 5">
    <name type="scientific">Oryza sativa subsp. indica</name>
    <name type="common">Rice</name>
    <dbReference type="NCBI Taxonomy" id="39946"/>
    <lineage>
        <taxon>Eukaryota</taxon>
        <taxon>Viridiplantae</taxon>
        <taxon>Streptophyta</taxon>
        <taxon>Embryophyta</taxon>
        <taxon>Tracheophyta</taxon>
        <taxon>Spermatophyta</taxon>
        <taxon>Magnoliopsida</taxon>
        <taxon>Liliopsida</taxon>
        <taxon>Poales</taxon>
        <taxon>Poaceae</taxon>
        <taxon>BOP clade</taxon>
        <taxon>Oryzoideae</taxon>
        <taxon>Oryzeae</taxon>
        <taxon>Oryzinae</taxon>
        <taxon>Oryza</taxon>
        <taxon>Oryza sativa</taxon>
    </lineage>
</organism>
<evidence type="ECO:0000259" key="2">
    <source>
        <dbReference type="Pfam" id="PF00646"/>
    </source>
</evidence>
<dbReference type="Gene3D" id="3.80.10.10">
    <property type="entry name" value="Ribonuclease Inhibitor"/>
    <property type="match status" value="2"/>
</dbReference>
<evidence type="ECO:0000313" key="4">
    <source>
        <dbReference type="EMBL" id="EEC83687.1"/>
    </source>
</evidence>
<dbReference type="Pfam" id="PF24758">
    <property type="entry name" value="LRR_At5g56370"/>
    <property type="match status" value="1"/>
</dbReference>
<name>B8BBC1_ORYSI</name>
<dbReference type="PANTHER" id="PTHR31900:SF30">
    <property type="entry name" value="SUPERFAMILY PROTEIN, PUTATIVE-RELATED"/>
    <property type="match status" value="1"/>
</dbReference>
<gene>
    <name evidence="4" type="ORF">OsI_29492</name>
</gene>
<dbReference type="InterPro" id="IPR032675">
    <property type="entry name" value="LRR_dom_sf"/>
</dbReference>
<dbReference type="STRING" id="39946.B8BBC1"/>
<dbReference type="Proteomes" id="UP000007015">
    <property type="component" value="Chromosome 8"/>
</dbReference>
<evidence type="ECO:0000259" key="3">
    <source>
        <dbReference type="Pfam" id="PF24758"/>
    </source>
</evidence>
<dbReference type="PANTHER" id="PTHR31900">
    <property type="entry name" value="F-BOX/RNI SUPERFAMILY PROTEIN-RELATED"/>
    <property type="match status" value="1"/>
</dbReference>
<protein>
    <recommendedName>
        <fullName evidence="6">F-box domain-containing protein</fullName>
    </recommendedName>
</protein>
<dbReference type="AlphaFoldDB" id="B8BBC1"/>
<feature type="domain" description="F-box" evidence="2">
    <location>
        <begin position="410"/>
        <end position="447"/>
    </location>
</feature>
<dbReference type="InterPro" id="IPR050232">
    <property type="entry name" value="FBL13/AtMIF1-like"/>
</dbReference>
<reference evidence="4 5" key="1">
    <citation type="journal article" date="2005" name="PLoS Biol.">
        <title>The genomes of Oryza sativa: a history of duplications.</title>
        <authorList>
            <person name="Yu J."/>
            <person name="Wang J."/>
            <person name="Lin W."/>
            <person name="Li S."/>
            <person name="Li H."/>
            <person name="Zhou J."/>
            <person name="Ni P."/>
            <person name="Dong W."/>
            <person name="Hu S."/>
            <person name="Zeng C."/>
            <person name="Zhang J."/>
            <person name="Zhang Y."/>
            <person name="Li R."/>
            <person name="Xu Z."/>
            <person name="Li S."/>
            <person name="Li X."/>
            <person name="Zheng H."/>
            <person name="Cong L."/>
            <person name="Lin L."/>
            <person name="Yin J."/>
            <person name="Geng J."/>
            <person name="Li G."/>
            <person name="Shi J."/>
            <person name="Liu J."/>
            <person name="Lv H."/>
            <person name="Li J."/>
            <person name="Wang J."/>
            <person name="Deng Y."/>
            <person name="Ran L."/>
            <person name="Shi X."/>
            <person name="Wang X."/>
            <person name="Wu Q."/>
            <person name="Li C."/>
            <person name="Ren X."/>
            <person name="Wang J."/>
            <person name="Wang X."/>
            <person name="Li D."/>
            <person name="Liu D."/>
            <person name="Zhang X."/>
            <person name="Ji Z."/>
            <person name="Zhao W."/>
            <person name="Sun Y."/>
            <person name="Zhang Z."/>
            <person name="Bao J."/>
            <person name="Han Y."/>
            <person name="Dong L."/>
            <person name="Ji J."/>
            <person name="Chen P."/>
            <person name="Wu S."/>
            <person name="Liu J."/>
            <person name="Xiao Y."/>
            <person name="Bu D."/>
            <person name="Tan J."/>
            <person name="Yang L."/>
            <person name="Ye C."/>
            <person name="Zhang J."/>
            <person name="Xu J."/>
            <person name="Zhou Y."/>
            <person name="Yu Y."/>
            <person name="Zhang B."/>
            <person name="Zhuang S."/>
            <person name="Wei H."/>
            <person name="Liu B."/>
            <person name="Lei M."/>
            <person name="Yu H."/>
            <person name="Li Y."/>
            <person name="Xu H."/>
            <person name="Wei S."/>
            <person name="He X."/>
            <person name="Fang L."/>
            <person name="Zhang Z."/>
            <person name="Zhang Y."/>
            <person name="Huang X."/>
            <person name="Su Z."/>
            <person name="Tong W."/>
            <person name="Li J."/>
            <person name="Tong Z."/>
            <person name="Li S."/>
            <person name="Ye J."/>
            <person name="Wang L."/>
            <person name="Fang L."/>
            <person name="Lei T."/>
            <person name="Chen C."/>
            <person name="Chen H."/>
            <person name="Xu Z."/>
            <person name="Li H."/>
            <person name="Huang H."/>
            <person name="Zhang F."/>
            <person name="Xu H."/>
            <person name="Li N."/>
            <person name="Zhao C."/>
            <person name="Li S."/>
            <person name="Dong L."/>
            <person name="Huang Y."/>
            <person name="Li L."/>
            <person name="Xi Y."/>
            <person name="Qi Q."/>
            <person name="Li W."/>
            <person name="Zhang B."/>
            <person name="Hu W."/>
            <person name="Zhang Y."/>
            <person name="Tian X."/>
            <person name="Jiao Y."/>
            <person name="Liang X."/>
            <person name="Jin J."/>
            <person name="Gao L."/>
            <person name="Zheng W."/>
            <person name="Hao B."/>
            <person name="Liu S."/>
            <person name="Wang W."/>
            <person name="Yuan L."/>
            <person name="Cao M."/>
            <person name="McDermott J."/>
            <person name="Samudrala R."/>
            <person name="Wang J."/>
            <person name="Wong G.K."/>
            <person name="Yang H."/>
        </authorList>
    </citation>
    <scope>NUCLEOTIDE SEQUENCE [LARGE SCALE GENOMIC DNA]</scope>
    <source>
        <strain evidence="5">cv. 93-11</strain>
    </source>
</reference>
<dbReference type="HOGENOM" id="CLU_414133_0_0_1"/>
<keyword evidence="5" id="KW-1185">Reference proteome</keyword>
<dbReference type="InterPro" id="IPR001810">
    <property type="entry name" value="F-box_dom"/>
</dbReference>
<dbReference type="EMBL" id="CM000133">
    <property type="protein sequence ID" value="EEC83687.1"/>
    <property type="molecule type" value="Genomic_DNA"/>
</dbReference>
<evidence type="ECO:0000313" key="5">
    <source>
        <dbReference type="Proteomes" id="UP000007015"/>
    </source>
</evidence>
<evidence type="ECO:0000256" key="1">
    <source>
        <dbReference type="SAM" id="MobiDB-lite"/>
    </source>
</evidence>
<dbReference type="InterPro" id="IPR055411">
    <property type="entry name" value="LRR_FXL15/At3g58940/PEG3-like"/>
</dbReference>
<dbReference type="SUPFAM" id="SSF81383">
    <property type="entry name" value="F-box domain"/>
    <property type="match status" value="1"/>
</dbReference>
<dbReference type="SUPFAM" id="SSF52058">
    <property type="entry name" value="L domain-like"/>
    <property type="match status" value="1"/>
</dbReference>
<evidence type="ECO:0008006" key="6">
    <source>
        <dbReference type="Google" id="ProtNLM"/>
    </source>
</evidence>
<accession>B8BBC1</accession>
<feature type="region of interest" description="Disordered" evidence="1">
    <location>
        <begin position="392"/>
        <end position="412"/>
    </location>
</feature>
<dbReference type="InterPro" id="IPR036047">
    <property type="entry name" value="F-box-like_dom_sf"/>
</dbReference>
<dbReference type="Gramene" id="BGIOSGA026862-TA">
    <property type="protein sequence ID" value="BGIOSGA026862-PA"/>
    <property type="gene ID" value="BGIOSGA026862"/>
</dbReference>
<feature type="domain" description="F-box/LRR-repeat protein 15/At3g58940/PEG3-like LRR" evidence="3">
    <location>
        <begin position="493"/>
        <end position="613"/>
    </location>
</feature>
<dbReference type="Pfam" id="PF00646">
    <property type="entry name" value="F-box"/>
    <property type="match status" value="1"/>
</dbReference>
<sequence length="663" mass="74437">MGFEGFPNLKKLRLHEVTLPEHMGNMLAALISASPLLEEVELVSVFLVGDYPDEEWVIRAPNLRKLIMVAAFPYGGRVEELPRLEQGILCGPNYAKFLTGMAHVTKLEFMCHYMLSTEVDVLEQLPFLFENLRSLVISVNFCKMSHILFMFCLLRSAPVLEELDVVGQSNDAQDIDANDEFLNAQPTYDMFAKLCVVRMKKVACLCNEMHFMEFVLNKARVLRVLSVYPSSGVTCSNEQAFITEHPRVSPDAQVIFMNRESANNGYMDTPSVNYKLETTRTGNWIDLAHPCKINRLDLDAVDQHKHIEEMLLIRQKLLKERKEMAQALHEDKKLLLNYFAAVKKYFTSNLKYLSEQLNISIPPFPEPSSVSSSSHPTSPRLAEALTDPASCSADNVQADSRADQQPKPSLNSLPSEILENIVGRLPVRQAVRTSALSLDWRRRWESSPGIRFGWGSGEAGAAAAVGQILARYACPVRHFRHGWIESGGSARADEWLVVLAGRGVEHLALIFSEADNFLFHTLHAAIFSCRELTKLEFGSCRLPAAPSDFSGFPNLTVLTLTMVAFPPHGERTLEAMISSAPLLQSLELKNVSLEGGEWDEWVIRAPNLKDLIIQLEFDFLWEIEQLPSIQTATISVDNESTDRDFVQLLTCFARPSYTGKLVC</sequence>